<sequence>MQCCPLIRTIEHRHPRPSDPAKTLYRLATTLAARLGWHRLEQLLSAIPDSNDDFTIF</sequence>
<name>A0A0P0RCS3_9BURK</name>
<dbReference type="KEGG" id="bcai:K788_0002782"/>
<dbReference type="EMBL" id="CP012747">
    <property type="protein sequence ID" value="ALL66262.1"/>
    <property type="molecule type" value="Genomic_DNA"/>
</dbReference>
<organism evidence="1 2">
    <name type="scientific">Paraburkholderia caribensis MBA4</name>
    <dbReference type="NCBI Taxonomy" id="1323664"/>
    <lineage>
        <taxon>Bacteria</taxon>
        <taxon>Pseudomonadati</taxon>
        <taxon>Pseudomonadota</taxon>
        <taxon>Betaproteobacteria</taxon>
        <taxon>Burkholderiales</taxon>
        <taxon>Burkholderiaceae</taxon>
        <taxon>Paraburkholderia</taxon>
    </lineage>
</organism>
<evidence type="ECO:0000313" key="2">
    <source>
        <dbReference type="Proteomes" id="UP000019146"/>
    </source>
</evidence>
<reference evidence="1 2" key="1">
    <citation type="journal article" date="2014" name="Genome Announc.">
        <title>Draft Genome Sequence of the Haloacid-Degrading Burkholderia caribensis Strain MBA4.</title>
        <authorList>
            <person name="Pan Y."/>
            <person name="Kong K.F."/>
            <person name="Tsang J.S."/>
        </authorList>
    </citation>
    <scope>NUCLEOTIDE SEQUENCE [LARGE SCALE GENOMIC DNA]</scope>
    <source>
        <strain evidence="1 2">MBA4</strain>
    </source>
</reference>
<dbReference type="GeneID" id="69975297"/>
<dbReference type="AlphaFoldDB" id="A0A0P0RCS3"/>
<dbReference type="RefSeq" id="WP_158510950.1">
    <property type="nucleotide sequence ID" value="NZ_CP012747.1"/>
</dbReference>
<proteinExistence type="predicted"/>
<protein>
    <submittedName>
        <fullName evidence="1">Uncharacterized protein</fullName>
    </submittedName>
</protein>
<accession>A0A0P0RCS3</accession>
<dbReference type="Proteomes" id="UP000019146">
    <property type="component" value="Chromosome 2"/>
</dbReference>
<gene>
    <name evidence="1" type="ORF">K788_0002782</name>
</gene>
<evidence type="ECO:0000313" key="1">
    <source>
        <dbReference type="EMBL" id="ALL66262.1"/>
    </source>
</evidence>